<keyword evidence="3" id="KW-1185">Reference proteome</keyword>
<dbReference type="EMBL" id="MWIH01000002">
    <property type="protein sequence ID" value="OQO94565.1"/>
    <property type="molecule type" value="Genomic_DNA"/>
</dbReference>
<comment type="caution">
    <text evidence="2">The sequence shown here is derived from an EMBL/GenBank/DDBJ whole genome shotgun (WGS) entry which is preliminary data.</text>
</comment>
<dbReference type="SUPFAM" id="SSF46689">
    <property type="entry name" value="Homeodomain-like"/>
    <property type="match status" value="1"/>
</dbReference>
<evidence type="ECO:0000259" key="1">
    <source>
        <dbReference type="Pfam" id="PF17940"/>
    </source>
</evidence>
<organism evidence="2 3">
    <name type="scientific">Saccharomonospora piscinae</name>
    <dbReference type="NCBI Taxonomy" id="687388"/>
    <lineage>
        <taxon>Bacteria</taxon>
        <taxon>Bacillati</taxon>
        <taxon>Actinomycetota</taxon>
        <taxon>Actinomycetes</taxon>
        <taxon>Pseudonocardiales</taxon>
        <taxon>Pseudonocardiaceae</taxon>
        <taxon>Saccharomonospora</taxon>
    </lineage>
</organism>
<dbReference type="Proteomes" id="UP000192591">
    <property type="component" value="Unassembled WGS sequence"/>
</dbReference>
<dbReference type="STRING" id="1962155.B1813_00125"/>
<evidence type="ECO:0000313" key="3">
    <source>
        <dbReference type="Proteomes" id="UP000192591"/>
    </source>
</evidence>
<evidence type="ECO:0000313" key="2">
    <source>
        <dbReference type="EMBL" id="OQO94565.1"/>
    </source>
</evidence>
<reference evidence="2 3" key="1">
    <citation type="submission" date="2017-02" db="EMBL/GenBank/DDBJ databases">
        <title>Draft genome of Saccharomonospora sp. 154.</title>
        <authorList>
            <person name="Alonso-Carmona G.S."/>
            <person name="De La Haba R."/>
            <person name="Vera-Gargallo B."/>
            <person name="Sandoval-Trujillo A.H."/>
            <person name="Ramirez-Duran N."/>
            <person name="Ventosa A."/>
        </authorList>
    </citation>
    <scope>NUCLEOTIDE SEQUENCE [LARGE SCALE GENOMIC DNA]</scope>
    <source>
        <strain evidence="2 3">LRS4.154</strain>
    </source>
</reference>
<protein>
    <submittedName>
        <fullName evidence="2">TetR family transcriptional regulator</fullName>
    </submittedName>
</protein>
<dbReference type="Pfam" id="PF17940">
    <property type="entry name" value="TetR_C_31"/>
    <property type="match status" value="1"/>
</dbReference>
<sequence>MPTSARVARLGDAAIEVVARDGLRGLTHRAVDSEAGLPAGSTSYYARTRGALVELTFGRIVELDVEHTELDVDHSAPDVDELALALADLLHHSITAGRSRTLARYELALEADRRPGLRAVYDRGGARLRDRAAEVVVSLGSDAPRRHAAMLVAWFDGMLFDAVAGAGPVLTRAELVECARDMLRACGGRA</sequence>
<dbReference type="RefSeq" id="WP_081190016.1">
    <property type="nucleotide sequence ID" value="NZ_MWIH01000002.1"/>
</dbReference>
<dbReference type="AlphaFoldDB" id="A0A1V9ABP7"/>
<feature type="domain" description="Tetracyclin repressor-like C-terminal group 31" evidence="1">
    <location>
        <begin position="78"/>
        <end position="184"/>
    </location>
</feature>
<name>A0A1V9ABP7_SACPI</name>
<dbReference type="InterPro" id="IPR041583">
    <property type="entry name" value="TetR_C_31"/>
</dbReference>
<gene>
    <name evidence="2" type="ORF">B1813_00125</name>
</gene>
<accession>A0A1V9ABP7</accession>
<dbReference type="InterPro" id="IPR036271">
    <property type="entry name" value="Tet_transcr_reg_TetR-rel_C_sf"/>
</dbReference>
<dbReference type="Gene3D" id="1.10.357.10">
    <property type="entry name" value="Tetracycline Repressor, domain 2"/>
    <property type="match status" value="1"/>
</dbReference>
<dbReference type="SUPFAM" id="SSF48498">
    <property type="entry name" value="Tetracyclin repressor-like, C-terminal domain"/>
    <property type="match status" value="1"/>
</dbReference>
<dbReference type="InterPro" id="IPR009057">
    <property type="entry name" value="Homeodomain-like_sf"/>
</dbReference>
<proteinExistence type="predicted"/>